<accession>R9IA01</accession>
<dbReference type="AlphaFoldDB" id="R9IA01"/>
<dbReference type="EMBL" id="ASSP01000009">
    <property type="protein sequence ID" value="EOS13705.1"/>
    <property type="molecule type" value="Genomic_DNA"/>
</dbReference>
<comment type="caution">
    <text evidence="1">The sequence shown here is derived from an EMBL/GenBank/DDBJ whole genome shotgun (WGS) entry which is preliminary data.</text>
</comment>
<reference evidence="1 2" key="1">
    <citation type="submission" date="2013-04" db="EMBL/GenBank/DDBJ databases">
        <title>The Genome Sequence of Bacteroides massiliensis dnLKV3.</title>
        <authorList>
            <consortium name="The Broad Institute Genomics Platform"/>
            <consortium name="The Broad Institute Genome Sequencing Center for Infectious Disease"/>
            <person name="Earl A."/>
            <person name="Xavier R."/>
            <person name="Kuhn K."/>
            <person name="Stappenbeck T."/>
            <person name="Walker B."/>
            <person name="Young S."/>
            <person name="Zeng Q."/>
            <person name="Gargeya S."/>
            <person name="Fitzgerald M."/>
            <person name="Haas B."/>
            <person name="Abouelleil A."/>
            <person name="Allen A.W."/>
            <person name="Alvarado L."/>
            <person name="Arachchi H.M."/>
            <person name="Berlin A.M."/>
            <person name="Chapman S.B."/>
            <person name="Gainer-Dewar J."/>
            <person name="Goldberg J."/>
            <person name="Griggs A."/>
            <person name="Gujja S."/>
            <person name="Hansen M."/>
            <person name="Howarth C."/>
            <person name="Imamovic A."/>
            <person name="Ireland A."/>
            <person name="Larimer J."/>
            <person name="McCowan C."/>
            <person name="Murphy C."/>
            <person name="Pearson M."/>
            <person name="Poon T.W."/>
            <person name="Priest M."/>
            <person name="Roberts A."/>
            <person name="Saif S."/>
            <person name="Shea T."/>
            <person name="Sisk P."/>
            <person name="Sykes S."/>
            <person name="Wortman J."/>
            <person name="Nusbaum C."/>
            <person name="Birren B."/>
        </authorList>
    </citation>
    <scope>NUCLEOTIDE SEQUENCE [LARGE SCALE GENOMIC DNA]</scope>
    <source>
        <strain evidence="2">dnLKV3</strain>
    </source>
</reference>
<keyword evidence="2" id="KW-1185">Reference proteome</keyword>
<dbReference type="PATRIC" id="fig|1235788.3.peg.1582"/>
<dbReference type="STRING" id="1235788.C802_01548"/>
<organism evidence="1 2">
    <name type="scientific">Phocaeicola sartorii</name>
    <dbReference type="NCBI Taxonomy" id="671267"/>
    <lineage>
        <taxon>Bacteria</taxon>
        <taxon>Pseudomonadati</taxon>
        <taxon>Bacteroidota</taxon>
        <taxon>Bacteroidia</taxon>
        <taxon>Bacteroidales</taxon>
        <taxon>Bacteroidaceae</taxon>
        <taxon>Phocaeicola</taxon>
    </lineage>
</organism>
<dbReference type="Proteomes" id="UP000014200">
    <property type="component" value="Unassembled WGS sequence"/>
</dbReference>
<sequence length="77" mass="9004">MQKIKVIISTLGPLHLIKKIETLFSQLCDQFMAVRNYAKDTKELSTHIIMKINTLFILQYINKQNKKPIGRIKYALI</sequence>
<dbReference type="HOGENOM" id="CLU_2630786_0_0_10"/>
<gene>
    <name evidence="1" type="ORF">C802_01548</name>
</gene>
<evidence type="ECO:0000313" key="1">
    <source>
        <dbReference type="EMBL" id="EOS13705.1"/>
    </source>
</evidence>
<name>R9IA01_9BACT</name>
<evidence type="ECO:0000313" key="2">
    <source>
        <dbReference type="Proteomes" id="UP000014200"/>
    </source>
</evidence>
<protein>
    <submittedName>
        <fullName evidence="1">Uncharacterized protein</fullName>
    </submittedName>
</protein>
<proteinExistence type="predicted"/>